<feature type="transmembrane region" description="Helical" evidence="8">
    <location>
        <begin position="417"/>
        <end position="435"/>
    </location>
</feature>
<reference evidence="10" key="1">
    <citation type="submission" date="2015-08" db="EMBL/GenBank/DDBJ databases">
        <authorList>
            <person name="Varghese N."/>
        </authorList>
    </citation>
    <scope>NUCLEOTIDE SEQUENCE [LARGE SCALE GENOMIC DNA]</scope>
    <source>
        <strain evidence="10">DSM 23407</strain>
    </source>
</reference>
<keyword evidence="7 8" id="KW-0472">Membrane</keyword>
<feature type="transmembrane region" description="Helical" evidence="8">
    <location>
        <begin position="471"/>
        <end position="491"/>
    </location>
</feature>
<evidence type="ECO:0000313" key="9">
    <source>
        <dbReference type="EMBL" id="CUA99838.1"/>
    </source>
</evidence>
<feature type="transmembrane region" description="Helical" evidence="8">
    <location>
        <begin position="274"/>
        <end position="296"/>
    </location>
</feature>
<dbReference type="OrthoDB" id="9811975at2"/>
<sequence>MTLRLPLLLAALLLPAAVLTLVAFSAHVPLSALGGALLTPDPAVFGEIYLHYALVPRLAVAALAGAALALAGVVFQQVLKNPLAEPATLGLLSGAQLGIMAATLLVPALAMWQREAAGLAGGFAALALVGMLASRHGFSPVTLLLCGMIVSFFAGSASVVLALFQHEYLRSVFIWASGSLVQNDLSDASALSVRLAFCVPLLALLLRPLTVAGLDDASARSLGLSIRTIRLVALSLACCLSALVVVRVGVIAFVGLATPHLAALAGVRSFAGRFVSAPVIGAALLLLADSIVLALSGMIAEVPTGTATAMAGAVLLLVLLRRMPASTRIGGSHLPAPSVPAASRQRLVLLLALACLAALTLFSLTSQLHPGGLSAGELIEGRWPRVLAAAAAGAMLALAGGLIQAMTGNPLASPEGLGVSSGAGLGITGALLLTGSFAPPVLLAGGAAGAVLAFLFVLAITRKSGHAPGPVLLAGVAIGTFAAALISFILASGDPRAVFVLAWSMGPTYRAAGLTALAALGILLVVLLVLPLMGRWLEILPLGDTTARALGLSPRRSRTVLLSLSALLTAAATLITGPLSFIGLIAPHIAASVAPGRALLRIVCAAAIGAALMVSADWLGRTLDFPYEIPAGILASFIGGPYFLWLLYRKPA</sequence>
<feature type="transmembrane region" description="Helical" evidence="8">
    <location>
        <begin position="598"/>
        <end position="619"/>
    </location>
</feature>
<dbReference type="Proteomes" id="UP000183900">
    <property type="component" value="Unassembled WGS sequence"/>
</dbReference>
<dbReference type="PANTHER" id="PTHR30472">
    <property type="entry name" value="FERRIC ENTEROBACTIN TRANSPORT SYSTEM PERMEASE PROTEIN"/>
    <property type="match status" value="1"/>
</dbReference>
<dbReference type="GO" id="GO:0005886">
    <property type="term" value="C:plasma membrane"/>
    <property type="evidence" value="ECO:0007669"/>
    <property type="project" value="UniProtKB-SubCell"/>
</dbReference>
<comment type="subcellular location">
    <subcellularLocation>
        <location evidence="1">Cell membrane</location>
        <topology evidence="1">Multi-pass membrane protein</topology>
    </subcellularLocation>
</comment>
<name>A0A0K6I9Y5_9HYPH</name>
<organism evidence="9 10">
    <name type="scientific">Pannonibacter indicus</name>
    <dbReference type="NCBI Taxonomy" id="466044"/>
    <lineage>
        <taxon>Bacteria</taxon>
        <taxon>Pseudomonadati</taxon>
        <taxon>Pseudomonadota</taxon>
        <taxon>Alphaproteobacteria</taxon>
        <taxon>Hyphomicrobiales</taxon>
        <taxon>Stappiaceae</taxon>
        <taxon>Pannonibacter</taxon>
    </lineage>
</organism>
<keyword evidence="5 8" id="KW-0812">Transmembrane</keyword>
<feature type="transmembrane region" description="Helical" evidence="8">
    <location>
        <begin position="87"/>
        <end position="110"/>
    </location>
</feature>
<dbReference type="AlphaFoldDB" id="A0A0K6I9Y5"/>
<evidence type="ECO:0000256" key="2">
    <source>
        <dbReference type="ARBA" id="ARBA00007935"/>
    </source>
</evidence>
<dbReference type="NCBIfam" id="NF007866">
    <property type="entry name" value="PRK10577.1-2"/>
    <property type="match status" value="1"/>
</dbReference>
<feature type="transmembrane region" description="Helical" evidence="8">
    <location>
        <begin position="631"/>
        <end position="648"/>
    </location>
</feature>
<keyword evidence="10" id="KW-1185">Reference proteome</keyword>
<proteinExistence type="inferred from homology"/>
<evidence type="ECO:0000256" key="5">
    <source>
        <dbReference type="ARBA" id="ARBA00022692"/>
    </source>
</evidence>
<evidence type="ECO:0000256" key="1">
    <source>
        <dbReference type="ARBA" id="ARBA00004651"/>
    </source>
</evidence>
<feature type="transmembrane region" description="Helical" evidence="8">
    <location>
        <begin position="141"/>
        <end position="165"/>
    </location>
</feature>
<dbReference type="SUPFAM" id="SSF81345">
    <property type="entry name" value="ABC transporter involved in vitamin B12 uptake, BtuC"/>
    <property type="match status" value="2"/>
</dbReference>
<feature type="transmembrane region" description="Helical" evidence="8">
    <location>
        <begin position="511"/>
        <end position="530"/>
    </location>
</feature>
<evidence type="ECO:0000256" key="4">
    <source>
        <dbReference type="ARBA" id="ARBA00022475"/>
    </source>
</evidence>
<dbReference type="GO" id="GO:0022857">
    <property type="term" value="F:transmembrane transporter activity"/>
    <property type="evidence" value="ECO:0007669"/>
    <property type="project" value="InterPro"/>
</dbReference>
<dbReference type="RefSeq" id="WP_055456826.1">
    <property type="nucleotide sequence ID" value="NZ_CYHE01000015.1"/>
</dbReference>
<feature type="transmembrane region" description="Helical" evidence="8">
    <location>
        <begin position="347"/>
        <end position="366"/>
    </location>
</feature>
<dbReference type="CDD" id="cd06550">
    <property type="entry name" value="TM_ABC_iron-siderophores_like"/>
    <property type="match status" value="2"/>
</dbReference>
<evidence type="ECO:0000256" key="7">
    <source>
        <dbReference type="ARBA" id="ARBA00023136"/>
    </source>
</evidence>
<evidence type="ECO:0000256" key="8">
    <source>
        <dbReference type="SAM" id="Phobius"/>
    </source>
</evidence>
<comment type="similarity">
    <text evidence="2">Belongs to the binding-protein-dependent transport system permease family. FecCD subfamily.</text>
</comment>
<keyword evidence="4" id="KW-1003">Cell membrane</keyword>
<feature type="transmembrane region" description="Helical" evidence="8">
    <location>
        <begin position="302"/>
        <end position="320"/>
    </location>
</feature>
<feature type="transmembrane region" description="Helical" evidence="8">
    <location>
        <begin position="227"/>
        <end position="244"/>
    </location>
</feature>
<feature type="transmembrane region" description="Helical" evidence="8">
    <location>
        <begin position="441"/>
        <end position="459"/>
    </location>
</feature>
<feature type="transmembrane region" description="Helical" evidence="8">
    <location>
        <begin position="49"/>
        <end position="75"/>
    </location>
</feature>
<feature type="transmembrane region" description="Helical" evidence="8">
    <location>
        <begin position="116"/>
        <end position="134"/>
    </location>
</feature>
<dbReference type="Gene3D" id="1.10.3470.10">
    <property type="entry name" value="ABC transporter involved in vitamin B12 uptake, BtuC"/>
    <property type="match status" value="2"/>
</dbReference>
<dbReference type="GO" id="GO:0033214">
    <property type="term" value="P:siderophore-iron import into cell"/>
    <property type="evidence" value="ECO:0007669"/>
    <property type="project" value="TreeGrafter"/>
</dbReference>
<dbReference type="EMBL" id="CYHE01000015">
    <property type="protein sequence ID" value="CUA99838.1"/>
    <property type="molecule type" value="Genomic_DNA"/>
</dbReference>
<evidence type="ECO:0000256" key="3">
    <source>
        <dbReference type="ARBA" id="ARBA00022448"/>
    </source>
</evidence>
<keyword evidence="3" id="KW-0813">Transport</keyword>
<protein>
    <submittedName>
        <fullName evidence="9">ABC-type Fe3+-siderophore transport system, permease component</fullName>
    </submittedName>
</protein>
<dbReference type="Pfam" id="PF01032">
    <property type="entry name" value="FecCD"/>
    <property type="match status" value="2"/>
</dbReference>
<keyword evidence="6 8" id="KW-1133">Transmembrane helix</keyword>
<accession>A0A0K6I9Y5</accession>
<evidence type="ECO:0000313" key="10">
    <source>
        <dbReference type="Proteomes" id="UP000183900"/>
    </source>
</evidence>
<dbReference type="InterPro" id="IPR000522">
    <property type="entry name" value="ABC_transptr_permease_BtuC"/>
</dbReference>
<gene>
    <name evidence="9" type="ORF">Ga0061067_11526</name>
</gene>
<feature type="transmembrane region" description="Helical" evidence="8">
    <location>
        <begin position="386"/>
        <end position="405"/>
    </location>
</feature>
<feature type="transmembrane region" description="Helical" evidence="8">
    <location>
        <begin position="560"/>
        <end position="586"/>
    </location>
</feature>
<dbReference type="PANTHER" id="PTHR30472:SF37">
    <property type="entry name" value="FE(3+) DICITRATE TRANSPORT SYSTEM PERMEASE PROTEIN FECD-RELATED"/>
    <property type="match status" value="1"/>
</dbReference>
<evidence type="ECO:0000256" key="6">
    <source>
        <dbReference type="ARBA" id="ARBA00022989"/>
    </source>
</evidence>
<dbReference type="InterPro" id="IPR037294">
    <property type="entry name" value="ABC_BtuC-like"/>
</dbReference>